<dbReference type="Proteomes" id="UP000072874">
    <property type="component" value="Chromosome 13"/>
</dbReference>
<reference evidence="5" key="4">
    <citation type="submission" date="2019-05" db="EMBL/GenBank/DDBJ databases">
        <authorList>
            <consortium name="Pathogen Informatics"/>
        </authorList>
    </citation>
    <scope>NUCLEOTIDE SEQUENCE</scope>
    <source>
        <strain evidence="5">17X</strain>
    </source>
</reference>
<dbReference type="InterPro" id="IPR048280">
    <property type="entry name" value="COX6B-like"/>
</dbReference>
<dbReference type="EMBL" id="LM993667">
    <property type="protein sequence ID" value="VTZ80735.1"/>
    <property type="molecule type" value="Genomic_DNA"/>
</dbReference>
<evidence type="ECO:0000256" key="3">
    <source>
        <dbReference type="ARBA" id="ARBA00023157"/>
    </source>
</evidence>
<dbReference type="OrthoDB" id="368431at2759"/>
<keyword evidence="3" id="KW-1015">Disulfide bond</keyword>
<protein>
    <submittedName>
        <fullName evidence="4">Uncharacterized protein</fullName>
    </submittedName>
</protein>
<dbReference type="Proteomes" id="UP000072904">
    <property type="component" value="Chromosome 13"/>
</dbReference>
<proteinExistence type="predicted"/>
<dbReference type="EMBL" id="LK934641">
    <property type="protein sequence ID" value="CDU19977.1"/>
    <property type="molecule type" value="Genomic_DNA"/>
</dbReference>
<dbReference type="VEuPathDB" id="PlasmoDB:PY17X_1335700"/>
<evidence type="ECO:0000256" key="2">
    <source>
        <dbReference type="ARBA" id="ARBA00023128"/>
    </source>
</evidence>
<keyword evidence="2" id="KW-0496">Mitochondrion</keyword>
<dbReference type="RefSeq" id="XP_723872.1">
    <property type="nucleotide sequence ID" value="XM_718779.1"/>
</dbReference>
<dbReference type="GeneID" id="3789197"/>
<name>A0A077YB35_PLAYE</name>
<evidence type="ECO:0000313" key="6">
    <source>
        <dbReference type="Proteomes" id="UP000072874"/>
    </source>
</evidence>
<reference evidence="6 7" key="1">
    <citation type="journal article" date="2014" name="BMC Biol.">
        <title>A comprehensive evaluation of rodent malaria parasite genomes and gene expression.</title>
        <authorList>
            <person name="Otto T.D."/>
            <person name="Bohme U."/>
            <person name="Jackson A.P."/>
            <person name="Hunt M."/>
            <person name="Franke-Fayard B."/>
            <person name="Hoeijmakers W.A."/>
            <person name="Religa A.A."/>
            <person name="Robertson L."/>
            <person name="Sanders M."/>
            <person name="Ogun S.A."/>
            <person name="Cunningham D."/>
            <person name="Erhart A."/>
            <person name="Billker O."/>
            <person name="Khan S.M."/>
            <person name="Stunnenberg H.G."/>
            <person name="Langhorne J."/>
            <person name="Holder A.A."/>
            <person name="Waters A.P."/>
            <person name="Newbold C.I."/>
            <person name="Pain A."/>
            <person name="Berriman M."/>
            <person name="Janse C.J."/>
        </authorList>
    </citation>
    <scope>NUCLEOTIDE SEQUENCE [LARGE SCALE GENOMIC DNA]</scope>
    <source>
        <strain evidence="5 6">17X</strain>
        <strain evidence="4 7">YM</strain>
    </source>
</reference>
<evidence type="ECO:0000256" key="1">
    <source>
        <dbReference type="ARBA" id="ARBA00004173"/>
    </source>
</evidence>
<reference evidence="4" key="3">
    <citation type="submission" date="2014-05" db="EMBL/GenBank/DDBJ databases">
        <authorList>
            <person name="Aslett A.Martin."/>
            <person name="De Silva Nishadi"/>
        </authorList>
    </citation>
    <scope>NUCLEOTIDE SEQUENCE</scope>
    <source>
        <strain evidence="4">YM</strain>
    </source>
</reference>
<organism evidence="4 7">
    <name type="scientific">Plasmodium yoelii</name>
    <dbReference type="NCBI Taxonomy" id="5861"/>
    <lineage>
        <taxon>Eukaryota</taxon>
        <taxon>Sar</taxon>
        <taxon>Alveolata</taxon>
        <taxon>Apicomplexa</taxon>
        <taxon>Aconoidasida</taxon>
        <taxon>Haemosporida</taxon>
        <taxon>Plasmodiidae</taxon>
        <taxon>Plasmodium</taxon>
        <taxon>Plasmodium (Vinckeia)</taxon>
    </lineage>
</organism>
<accession>A0A077YB35</accession>
<dbReference type="AlphaFoldDB" id="A0A077YB35"/>
<dbReference type="VEuPathDB" id="PlasmoDB:PYYM_1332700"/>
<sequence>MDDNGKMKPYFPAIINGCNSAADNFFKCINEYLQPYGDNTAIKNGTNQCLTLKNSYEKCTESSLKKMTENTLMFLTEYKEYKGKNI</sequence>
<gene>
    <name evidence="5" type="ORF">PY17X_1335700</name>
    <name evidence="4" type="ORF">PYYM_1332700</name>
</gene>
<evidence type="ECO:0000313" key="4">
    <source>
        <dbReference type="EMBL" id="CDU19977.1"/>
    </source>
</evidence>
<dbReference type="Pfam" id="PF02297">
    <property type="entry name" value="COX6B"/>
    <property type="match status" value="1"/>
</dbReference>
<dbReference type="GO" id="GO:0005739">
    <property type="term" value="C:mitochondrion"/>
    <property type="evidence" value="ECO:0007669"/>
    <property type="project" value="UniProtKB-SubCell"/>
</dbReference>
<dbReference type="VEuPathDB" id="PlasmoDB:PY03682"/>
<comment type="subcellular location">
    <subcellularLocation>
        <location evidence="1">Mitochondrion</location>
    </subcellularLocation>
</comment>
<evidence type="ECO:0000313" key="7">
    <source>
        <dbReference type="Proteomes" id="UP000072904"/>
    </source>
</evidence>
<dbReference type="KEGG" id="pyo:PY17X_1335700"/>
<dbReference type="OMA" id="NYEKCME"/>
<evidence type="ECO:0000313" key="5">
    <source>
        <dbReference type="EMBL" id="VTZ80735.1"/>
    </source>
</evidence>
<reference evidence="5" key="2">
    <citation type="submission" date="2014-05" db="EMBL/GenBank/DDBJ databases">
        <authorList>
            <person name="Aslett M.A."/>
            <person name="De Silva N."/>
        </authorList>
    </citation>
    <scope>NUCLEOTIDE SEQUENCE</scope>
    <source>
        <strain evidence="5">17X</strain>
    </source>
</reference>